<dbReference type="AlphaFoldDB" id="A0AAV3T0J6"/>
<evidence type="ECO:0000313" key="4">
    <source>
        <dbReference type="Proteomes" id="UP001500194"/>
    </source>
</evidence>
<comment type="caution">
    <text evidence="3">The sequence shown here is derived from an EMBL/GenBank/DDBJ whole genome shotgun (WGS) entry which is preliminary data.</text>
</comment>
<accession>A0AAV3T0J6</accession>
<evidence type="ECO:0000313" key="3">
    <source>
        <dbReference type="EMBL" id="GAA0650629.1"/>
    </source>
</evidence>
<feature type="region of interest" description="Disordered" evidence="1">
    <location>
        <begin position="80"/>
        <end position="115"/>
    </location>
</feature>
<gene>
    <name evidence="3" type="ORF">GCM10009019_11870</name>
</gene>
<feature type="domain" description="DUF4382" evidence="2">
    <location>
        <begin position="40"/>
        <end position="213"/>
    </location>
</feature>
<keyword evidence="4" id="KW-1185">Reference proteome</keyword>
<evidence type="ECO:0000259" key="2">
    <source>
        <dbReference type="Pfam" id="PF14321"/>
    </source>
</evidence>
<dbReference type="InterPro" id="IPR025491">
    <property type="entry name" value="DUF4382"/>
</dbReference>
<feature type="region of interest" description="Disordered" evidence="1">
    <location>
        <begin position="308"/>
        <end position="331"/>
    </location>
</feature>
<dbReference type="GeneID" id="68574149"/>
<dbReference type="Proteomes" id="UP001500194">
    <property type="component" value="Unassembled WGS sequence"/>
</dbReference>
<protein>
    <recommendedName>
        <fullName evidence="2">DUF4382 domain-containing protein</fullName>
    </recommendedName>
</protein>
<sequence>MNRTLATLVVAVTVVLAGCAGAGGPTTAATTTDGTTTDGTAELAFYVSDRPGAIGDFEHLNVTITRIGLHHVGNATDATSTVNATSTTNETTTATNTTATTAATTEEAESDSGGEWVERDVNDTTVDLTRLQGENASLLGNVSVPAGTYDKVFAYVSEVNGTLTTGESVNVTLPSQKLHVNSEFTLNASSAAHFVYDINVVKAGGSGKYIIKPVVSETGLNKPVNPVRMHGACMCGSNGSLNVTVTENVSAGENVTVRVTENGSAVANATVTVNDERVGTTDANGTVSVTVPDADHVRVLAEAGDDRGNLSVRLSDGGGGDRGDGGSGGGR</sequence>
<proteinExistence type="predicted"/>
<evidence type="ECO:0000256" key="1">
    <source>
        <dbReference type="SAM" id="MobiDB-lite"/>
    </source>
</evidence>
<dbReference type="PROSITE" id="PS51257">
    <property type="entry name" value="PROKAR_LIPOPROTEIN"/>
    <property type="match status" value="1"/>
</dbReference>
<dbReference type="Pfam" id="PF14321">
    <property type="entry name" value="DUF4382"/>
    <property type="match status" value="1"/>
</dbReference>
<reference evidence="3 4" key="1">
    <citation type="journal article" date="2019" name="Int. J. Syst. Evol. Microbiol.">
        <title>The Global Catalogue of Microorganisms (GCM) 10K type strain sequencing project: providing services to taxonomists for standard genome sequencing and annotation.</title>
        <authorList>
            <consortium name="The Broad Institute Genomics Platform"/>
            <consortium name="The Broad Institute Genome Sequencing Center for Infectious Disease"/>
            <person name="Wu L."/>
            <person name="Ma J."/>
        </authorList>
    </citation>
    <scope>NUCLEOTIDE SEQUENCE [LARGE SCALE GENOMIC DNA]</scope>
    <source>
        <strain evidence="3 4">JCM 16327</strain>
    </source>
</reference>
<organism evidence="3 4">
    <name type="scientific">Salarchaeum japonicum</name>
    <dbReference type="NCBI Taxonomy" id="555573"/>
    <lineage>
        <taxon>Archaea</taxon>
        <taxon>Methanobacteriati</taxon>
        <taxon>Methanobacteriota</taxon>
        <taxon>Stenosarchaea group</taxon>
        <taxon>Halobacteria</taxon>
        <taxon>Halobacteriales</taxon>
        <taxon>Halobacteriaceae</taxon>
    </lineage>
</organism>
<feature type="compositionally biased region" description="Low complexity" evidence="1">
    <location>
        <begin position="80"/>
        <end position="105"/>
    </location>
</feature>
<dbReference type="RefSeq" id="WP_227261115.1">
    <property type="nucleotide sequence ID" value="NZ_BAAADU010000002.1"/>
</dbReference>
<dbReference type="EMBL" id="BAAADU010000002">
    <property type="protein sequence ID" value="GAA0650629.1"/>
    <property type="molecule type" value="Genomic_DNA"/>
</dbReference>
<name>A0AAV3T0J6_9EURY</name>